<keyword evidence="3" id="KW-1003">Cell membrane</keyword>
<feature type="transmembrane region" description="Helical" evidence="9">
    <location>
        <begin position="208"/>
        <end position="228"/>
    </location>
</feature>
<keyword evidence="12" id="KW-1185">Reference proteome</keyword>
<dbReference type="OrthoDB" id="6136301at2759"/>
<evidence type="ECO:0000256" key="7">
    <source>
        <dbReference type="ARBA" id="ARBA00023136"/>
    </source>
</evidence>
<dbReference type="eggNOG" id="KOG4790">
    <property type="taxonomic scope" value="Eukaryota"/>
</dbReference>
<evidence type="ECO:0000313" key="12">
    <source>
        <dbReference type="Proteomes" id="UP000002280"/>
    </source>
</evidence>
<evidence type="ECO:0000256" key="9">
    <source>
        <dbReference type="RuleBase" id="RU910716"/>
    </source>
</evidence>
<dbReference type="GO" id="GO:0045663">
    <property type="term" value="P:positive regulation of myoblast differentiation"/>
    <property type="evidence" value="ECO:0007669"/>
    <property type="project" value="Ensembl"/>
</dbReference>
<feature type="compositionally biased region" description="Gly residues" evidence="10">
    <location>
        <begin position="12"/>
        <end position="23"/>
    </location>
</feature>
<dbReference type="InterPro" id="IPR050895">
    <property type="entry name" value="XK-related_scramblase"/>
</dbReference>
<evidence type="ECO:0000256" key="2">
    <source>
        <dbReference type="ARBA" id="ARBA00008789"/>
    </source>
</evidence>
<organism evidence="11 12">
    <name type="scientific">Monodelphis domestica</name>
    <name type="common">Gray short-tailed opossum</name>
    <dbReference type="NCBI Taxonomy" id="13616"/>
    <lineage>
        <taxon>Eukaryota</taxon>
        <taxon>Metazoa</taxon>
        <taxon>Chordata</taxon>
        <taxon>Craniata</taxon>
        <taxon>Vertebrata</taxon>
        <taxon>Euteleostomi</taxon>
        <taxon>Mammalia</taxon>
        <taxon>Metatheria</taxon>
        <taxon>Didelphimorphia</taxon>
        <taxon>Didelphidae</taxon>
        <taxon>Monodelphis</taxon>
    </lineage>
</organism>
<feature type="compositionally biased region" description="Basic residues" evidence="10">
    <location>
        <begin position="1"/>
        <end position="10"/>
    </location>
</feature>
<dbReference type="OMA" id="THIAWLP"/>
<dbReference type="FunCoup" id="F7FWH7">
    <property type="interactions" value="469"/>
</dbReference>
<dbReference type="CTD" id="55113"/>
<dbReference type="GeneTree" id="ENSGT01140000282565"/>
<feature type="transmembrane region" description="Helical" evidence="9">
    <location>
        <begin position="275"/>
        <end position="294"/>
    </location>
</feature>
<dbReference type="Pfam" id="PF09815">
    <property type="entry name" value="XK-related"/>
    <property type="match status" value="1"/>
</dbReference>
<feature type="transmembrane region" description="Helical" evidence="9">
    <location>
        <begin position="248"/>
        <end position="268"/>
    </location>
</feature>
<feature type="transmembrane region" description="Helical" evidence="9">
    <location>
        <begin position="306"/>
        <end position="323"/>
    </location>
</feature>
<reference evidence="11" key="3">
    <citation type="submission" date="2025-09" db="UniProtKB">
        <authorList>
            <consortium name="Ensembl"/>
        </authorList>
    </citation>
    <scope>IDENTIFICATION</scope>
</reference>
<dbReference type="Ensembl" id="ENSMODT00000013724.3">
    <property type="protein sequence ID" value="ENSMODP00000013478.3"/>
    <property type="gene ID" value="ENSMODG00000010757.3"/>
</dbReference>
<accession>F7FWH7</accession>
<keyword evidence="7 9" id="KW-0472">Membrane</keyword>
<dbReference type="STRING" id="13616.ENSMODP00000013478"/>
<feature type="transmembrane region" description="Helical" evidence="9">
    <location>
        <begin position="60"/>
        <end position="82"/>
    </location>
</feature>
<keyword evidence="4 9" id="KW-0812">Transmembrane</keyword>
<dbReference type="GeneID" id="100020104"/>
<feature type="region of interest" description="Disordered" evidence="10">
    <location>
        <begin position="1"/>
        <end position="44"/>
    </location>
</feature>
<dbReference type="Proteomes" id="UP000002280">
    <property type="component" value="Chromosome 4"/>
</dbReference>
<evidence type="ECO:0000256" key="1">
    <source>
        <dbReference type="ARBA" id="ARBA00004651"/>
    </source>
</evidence>
<dbReference type="PANTHER" id="PTHR16024">
    <property type="entry name" value="XK-RELATED PROTEIN"/>
    <property type="match status" value="1"/>
</dbReference>
<comment type="similarity">
    <text evidence="2 9">Belongs to the XK family.</text>
</comment>
<name>F7FWH7_MONDO</name>
<evidence type="ECO:0000256" key="4">
    <source>
        <dbReference type="ARBA" id="ARBA00022692"/>
    </source>
</evidence>
<reference evidence="11 12" key="1">
    <citation type="journal article" date="2007" name="Nature">
        <title>Genome of the marsupial Monodelphis domestica reveals innovation in non-coding sequences.</title>
        <authorList>
            <person name="Mikkelsen T.S."/>
            <person name="Wakefield M.J."/>
            <person name="Aken B."/>
            <person name="Amemiya C.T."/>
            <person name="Chang J.L."/>
            <person name="Duke S."/>
            <person name="Garber M."/>
            <person name="Gentles A.J."/>
            <person name="Goodstadt L."/>
            <person name="Heger A."/>
            <person name="Jurka J."/>
            <person name="Kamal M."/>
            <person name="Mauceli E."/>
            <person name="Searle S.M."/>
            <person name="Sharpe T."/>
            <person name="Baker M.L."/>
            <person name="Batzer M.A."/>
            <person name="Benos P.V."/>
            <person name="Belov K."/>
            <person name="Clamp M."/>
            <person name="Cook A."/>
            <person name="Cuff J."/>
            <person name="Das R."/>
            <person name="Davidow L."/>
            <person name="Deakin J.E."/>
            <person name="Fazzari M.J."/>
            <person name="Glass J.L."/>
            <person name="Grabherr M."/>
            <person name="Greally J.M."/>
            <person name="Gu W."/>
            <person name="Hore T.A."/>
            <person name="Huttley G.A."/>
            <person name="Kleber M."/>
            <person name="Jirtle R.L."/>
            <person name="Koina E."/>
            <person name="Lee J.T."/>
            <person name="Mahony S."/>
            <person name="Marra M.A."/>
            <person name="Miller R.D."/>
            <person name="Nicholls R.D."/>
            <person name="Oda M."/>
            <person name="Papenfuss A.T."/>
            <person name="Parra Z.E."/>
            <person name="Pollock D.D."/>
            <person name="Ray D.A."/>
            <person name="Schein J.E."/>
            <person name="Speed T.P."/>
            <person name="Thompson K."/>
            <person name="VandeBerg J.L."/>
            <person name="Wade C.M."/>
            <person name="Walker J.A."/>
            <person name="Waters P.D."/>
            <person name="Webber C."/>
            <person name="Weidman J.R."/>
            <person name="Xie X."/>
            <person name="Zody M.C."/>
            <person name="Baldwin J."/>
            <person name="Abdouelleil A."/>
            <person name="Abdulkadir J."/>
            <person name="Abebe A."/>
            <person name="Abera B."/>
            <person name="Abreu J."/>
            <person name="Acer S.C."/>
            <person name="Aftuck L."/>
            <person name="Alexander A."/>
            <person name="An P."/>
            <person name="Anderson E."/>
            <person name="Anderson S."/>
            <person name="Arachi H."/>
            <person name="Azer M."/>
            <person name="Bachantsang P."/>
            <person name="Barry A."/>
            <person name="Bayul T."/>
            <person name="Berlin A."/>
            <person name="Bessette D."/>
            <person name="Bloom T."/>
            <person name="Bloom T."/>
            <person name="Boguslavskiy L."/>
            <person name="Bonnet C."/>
            <person name="Boukhgalter B."/>
            <person name="Bourzgui I."/>
            <person name="Brown A."/>
            <person name="Cahill P."/>
            <person name="Channer S."/>
            <person name="Cheshatsang Y."/>
            <person name="Chuda L."/>
            <person name="Citroen M."/>
            <person name="Collymore A."/>
            <person name="Cooke P."/>
            <person name="Costello M."/>
            <person name="D'Aco K."/>
            <person name="Daza R."/>
            <person name="De Haan G."/>
            <person name="DeGray S."/>
            <person name="DeMaso C."/>
            <person name="Dhargay N."/>
            <person name="Dooley K."/>
            <person name="Dooley E."/>
            <person name="Doricent M."/>
            <person name="Dorje P."/>
            <person name="Dorjee K."/>
            <person name="Dupes A."/>
            <person name="Elong R."/>
            <person name="Falk J."/>
            <person name="Farina A."/>
            <person name="Faro S."/>
            <person name="Ferguson D."/>
            <person name="Fisher S."/>
            <person name="Foley C.D."/>
            <person name="Franke A."/>
            <person name="Friedrich D."/>
            <person name="Gadbois L."/>
            <person name="Gearin G."/>
            <person name="Gearin C.R."/>
            <person name="Giannoukos G."/>
            <person name="Goode T."/>
            <person name="Graham J."/>
            <person name="Grandbois E."/>
            <person name="Grewal S."/>
            <person name="Gyaltsen K."/>
            <person name="Hafez N."/>
            <person name="Hagos B."/>
            <person name="Hall J."/>
            <person name="Henson C."/>
            <person name="Hollinger A."/>
            <person name="Honan T."/>
            <person name="Huard M.D."/>
            <person name="Hughes L."/>
            <person name="Hurhula B."/>
            <person name="Husby M.E."/>
            <person name="Kamat A."/>
            <person name="Kanga B."/>
            <person name="Kashin S."/>
            <person name="Khazanovich D."/>
            <person name="Kisner P."/>
            <person name="Lance K."/>
            <person name="Lara M."/>
            <person name="Lee W."/>
            <person name="Lennon N."/>
            <person name="Letendre F."/>
            <person name="LeVine R."/>
            <person name="Lipovsky A."/>
            <person name="Liu X."/>
            <person name="Liu J."/>
            <person name="Liu S."/>
            <person name="Lokyitsang T."/>
            <person name="Lokyitsang Y."/>
            <person name="Lubonja R."/>
            <person name="Lui A."/>
            <person name="MacDonald P."/>
            <person name="Magnisalis V."/>
            <person name="Maru K."/>
            <person name="Matthews C."/>
            <person name="McCusker W."/>
            <person name="McDonough S."/>
            <person name="Mehta T."/>
            <person name="Meldrim J."/>
            <person name="Meneus L."/>
            <person name="Mihai O."/>
            <person name="Mihalev A."/>
            <person name="Mihova T."/>
            <person name="Mittelman R."/>
            <person name="Mlenga V."/>
            <person name="Montmayeur A."/>
            <person name="Mulrain L."/>
            <person name="Navidi A."/>
            <person name="Naylor J."/>
            <person name="Negash T."/>
            <person name="Nguyen T."/>
            <person name="Nguyen N."/>
            <person name="Nicol R."/>
            <person name="Norbu C."/>
            <person name="Norbu N."/>
            <person name="Novod N."/>
            <person name="O'Neill B."/>
            <person name="Osman S."/>
            <person name="Markiewicz E."/>
            <person name="Oyono O.L."/>
            <person name="Patti C."/>
            <person name="Phunkhang P."/>
            <person name="Pierre F."/>
            <person name="Priest M."/>
            <person name="Raghuraman S."/>
            <person name="Rege F."/>
            <person name="Reyes R."/>
            <person name="Rise C."/>
            <person name="Rogov P."/>
            <person name="Ross K."/>
            <person name="Ryan E."/>
            <person name="Settipalli S."/>
            <person name="Shea T."/>
            <person name="Sherpa N."/>
            <person name="Shi L."/>
            <person name="Shih D."/>
            <person name="Sparrow T."/>
            <person name="Spaulding J."/>
            <person name="Stalker J."/>
            <person name="Stange-Thomann N."/>
            <person name="Stavropoulos S."/>
            <person name="Stone C."/>
            <person name="Strader C."/>
            <person name="Tesfaye S."/>
            <person name="Thomson T."/>
            <person name="Thoulutsang Y."/>
            <person name="Thoulutsang D."/>
            <person name="Topham K."/>
            <person name="Topping I."/>
            <person name="Tsamla T."/>
            <person name="Vassiliev H."/>
            <person name="Vo A."/>
            <person name="Wangchuk T."/>
            <person name="Wangdi T."/>
            <person name="Weiand M."/>
            <person name="Wilkinson J."/>
            <person name="Wilson A."/>
            <person name="Yadav S."/>
            <person name="Young G."/>
            <person name="Yu Q."/>
            <person name="Zembek L."/>
            <person name="Zhong D."/>
            <person name="Zimmer A."/>
            <person name="Zwirko Z."/>
            <person name="Jaffe D.B."/>
            <person name="Alvarez P."/>
            <person name="Brockman W."/>
            <person name="Butler J."/>
            <person name="Chin C."/>
            <person name="Gnerre S."/>
            <person name="MacCallum I."/>
            <person name="Graves J.A."/>
            <person name="Ponting C.P."/>
            <person name="Breen M."/>
            <person name="Samollow P.B."/>
            <person name="Lander E.S."/>
            <person name="Lindblad-Toh K."/>
        </authorList>
    </citation>
    <scope>NUCLEOTIDE SEQUENCE [LARGE SCALE GENOMIC DNA]</scope>
</reference>
<gene>
    <name evidence="11" type="primary">XKR8</name>
</gene>
<dbReference type="AlphaFoldDB" id="F7FWH7"/>
<evidence type="ECO:0000256" key="3">
    <source>
        <dbReference type="ARBA" id="ARBA00022475"/>
    </source>
</evidence>
<evidence type="ECO:0000256" key="10">
    <source>
        <dbReference type="SAM" id="MobiDB-lite"/>
    </source>
</evidence>
<dbReference type="GO" id="GO:1902742">
    <property type="term" value="P:apoptotic process involved in development"/>
    <property type="evidence" value="ECO:0000318"/>
    <property type="project" value="GO_Central"/>
</dbReference>
<dbReference type="HOGENOM" id="CLU_028534_2_1_1"/>
<dbReference type="InParanoid" id="F7FWH7"/>
<feature type="transmembrane region" description="Helical" evidence="9">
    <location>
        <begin position="335"/>
        <end position="353"/>
    </location>
</feature>
<comment type="catalytic activity">
    <reaction evidence="8">
        <text>a 1,2-diacyl-sn-glycero-3-phospho-L-serine(in) = a 1,2-diacyl-sn-glycero-3-phospho-L-serine(out)</text>
        <dbReference type="Rhea" id="RHEA:38663"/>
        <dbReference type="ChEBI" id="CHEBI:57262"/>
    </reaction>
</comment>
<dbReference type="GO" id="GO:0043652">
    <property type="term" value="P:engulfment of apoptotic cell"/>
    <property type="evidence" value="ECO:0000318"/>
    <property type="project" value="GO_Central"/>
</dbReference>
<dbReference type="GO" id="GO:0005886">
    <property type="term" value="C:plasma membrane"/>
    <property type="evidence" value="ECO:0000318"/>
    <property type="project" value="GO_Central"/>
</dbReference>
<dbReference type="GO" id="GO:0017128">
    <property type="term" value="F:phospholipid scramblase activity"/>
    <property type="evidence" value="ECO:0007669"/>
    <property type="project" value="Ensembl"/>
</dbReference>
<proteinExistence type="inferred from homology"/>
<keyword evidence="6 9" id="KW-1133">Transmembrane helix</keyword>
<sequence length="439" mass="48932">MEWKGRHRRGGVSQGIGGDGMEGAGTPFSDGVPRAGVAPEEAGGSGAMPGYPRVCRLRDLLLTALGTGAFVLDLGADLWAAGQYALQGHLLWTALQLASLGLASAVLQLFSWAWYRGDPAGLHPGPSSGRWLAFLHFLHLGYLHRCVRALKVGFSLWRQDEPAEVDLDYANFISMDISMLRLFETFLEATPQLILVLHITLCMGRVEYYQWLGIGTSFLCTAWALLDYHRALRSCLPTKPPLGYLSSAVYFLWNLLLLCPRILALALFTTVFPWYIAVHFLTLWLVLLLWVWLQNTDFMPGPTSEWLFRGTVALILYFSWFNVSEGRTRNRSIIHFSFLLMDSALLGGTWLAHNVPFLGSSLLPWLLPGAALCFLLGLGLRGAYYQWLHPSRQMAALDEGDGRGLTLQDWHQNRRIAKLAQSFFPRAVPAKRRGVNGAV</sequence>
<dbReference type="PANTHER" id="PTHR16024:SF8">
    <property type="entry name" value="XK-RELATED PROTEIN 8"/>
    <property type="match status" value="1"/>
</dbReference>
<dbReference type="KEGG" id="mdo:100020104"/>
<dbReference type="InterPro" id="IPR018629">
    <property type="entry name" value="XK-rel"/>
</dbReference>
<keyword evidence="5" id="KW-0053">Apoptosis</keyword>
<protein>
    <recommendedName>
        <fullName evidence="9">XK-related protein</fullName>
    </recommendedName>
</protein>
<evidence type="ECO:0000256" key="5">
    <source>
        <dbReference type="ARBA" id="ARBA00022703"/>
    </source>
</evidence>
<dbReference type="GO" id="GO:0070782">
    <property type="term" value="P:phosphatidylserine exposure on apoptotic cell surface"/>
    <property type="evidence" value="ECO:0000318"/>
    <property type="project" value="GO_Central"/>
</dbReference>
<evidence type="ECO:0000256" key="6">
    <source>
        <dbReference type="ARBA" id="ARBA00022989"/>
    </source>
</evidence>
<evidence type="ECO:0000256" key="8">
    <source>
        <dbReference type="ARBA" id="ARBA00024479"/>
    </source>
</evidence>
<comment type="subcellular location">
    <subcellularLocation>
        <location evidence="1">Cell membrane</location>
        <topology evidence="1">Multi-pass membrane protein</topology>
    </subcellularLocation>
    <subcellularLocation>
        <location evidence="9">Membrane</location>
        <topology evidence="9">Multi-pass membrane protein</topology>
    </subcellularLocation>
</comment>
<feature type="transmembrane region" description="Helical" evidence="9">
    <location>
        <begin position="94"/>
        <end position="115"/>
    </location>
</feature>
<dbReference type="Bgee" id="ENSMODG00000010757">
    <property type="expression patterns" value="Expressed in liver and 18 other cell types or tissues"/>
</dbReference>
<reference evidence="11" key="2">
    <citation type="submission" date="2025-08" db="UniProtKB">
        <authorList>
            <consortium name="Ensembl"/>
        </authorList>
    </citation>
    <scope>IDENTIFICATION</scope>
</reference>
<evidence type="ECO:0000313" key="11">
    <source>
        <dbReference type="Ensembl" id="ENSMODP00000013478.3"/>
    </source>
</evidence>
<feature type="transmembrane region" description="Helical" evidence="9">
    <location>
        <begin position="365"/>
        <end position="384"/>
    </location>
</feature>